<gene>
    <name evidence="3" type="ORF">HCB49_06055</name>
    <name evidence="4" type="ORF">QJV37_01385</name>
</gene>
<accession>A0A7X0ZBV1</accession>
<dbReference type="Proteomes" id="UP000559864">
    <property type="component" value="Unassembled WGS sequence"/>
</dbReference>
<reference evidence="3 5" key="1">
    <citation type="submission" date="2020-03" db="EMBL/GenBank/DDBJ databases">
        <title>Soil Listeria distribution.</title>
        <authorList>
            <person name="Liao J."/>
            <person name="Wiedmann M."/>
        </authorList>
    </citation>
    <scope>NUCLEOTIDE SEQUENCE [LARGE SCALE GENOMIC DNA]</scope>
    <source>
        <strain evidence="3 5">FSL L7-0123</strain>
    </source>
</reference>
<evidence type="ECO:0000256" key="1">
    <source>
        <dbReference type="ARBA" id="ARBA00008439"/>
    </source>
</evidence>
<evidence type="ECO:0000313" key="4">
    <source>
        <dbReference type="EMBL" id="MDT0112778.1"/>
    </source>
</evidence>
<proteinExistence type="inferred from homology"/>
<evidence type="ECO:0000313" key="3">
    <source>
        <dbReference type="EMBL" id="MBC2249570.1"/>
    </source>
</evidence>
<dbReference type="EMBL" id="JASBAM010000001">
    <property type="protein sequence ID" value="MDT0112778.1"/>
    <property type="molecule type" value="Genomic_DNA"/>
</dbReference>
<dbReference type="InterPro" id="IPR009711">
    <property type="entry name" value="UPF0473"/>
</dbReference>
<dbReference type="Proteomes" id="UP001252688">
    <property type="component" value="Unassembled WGS sequence"/>
</dbReference>
<comment type="similarity">
    <text evidence="1 2">Belongs to the UPF0473 family.</text>
</comment>
<evidence type="ECO:0000313" key="6">
    <source>
        <dbReference type="Proteomes" id="UP001252688"/>
    </source>
</evidence>
<dbReference type="GeneID" id="93239378"/>
<dbReference type="RefSeq" id="WP_003730147.1">
    <property type="nucleotide sequence ID" value="NZ_JAARZC010000001.1"/>
</dbReference>
<protein>
    <recommendedName>
        <fullName evidence="2">UPF0473 protein HCB49_06055</fullName>
    </recommendedName>
</protein>
<reference evidence="4 6" key="2">
    <citation type="submission" date="2023-05" db="EMBL/GenBank/DDBJ databases">
        <title>A Combination of Whole Genome Sequencing and Metagenomics Reveals Diversity of Listeria spp. in Soil Collected from the Nantahala National Forest.</title>
        <authorList>
            <person name="Wang J."/>
            <person name="Schamp C.N."/>
            <person name="Hudson L.K."/>
            <person name="Chaggar H.K."/>
            <person name="Bryan D.W."/>
            <person name="Radosevich M."/>
            <person name="Denes T.G."/>
        </authorList>
    </citation>
    <scope>NUCLEOTIDE SEQUENCE [LARGE SCALE GENOMIC DNA]</scope>
    <source>
        <strain evidence="4 6">UTK S2-0002</strain>
    </source>
</reference>
<organism evidence="3 5">
    <name type="scientific">Listeria cossartiae subsp. cayugensis</name>
    <dbReference type="NCBI Taxonomy" id="2713505"/>
    <lineage>
        <taxon>Bacteria</taxon>
        <taxon>Bacillati</taxon>
        <taxon>Bacillota</taxon>
        <taxon>Bacilli</taxon>
        <taxon>Bacillales</taxon>
        <taxon>Listeriaceae</taxon>
        <taxon>Listeria</taxon>
        <taxon>Listeria cossartiae</taxon>
    </lineage>
</organism>
<dbReference type="AlphaFoldDB" id="A0A7X0ZBV1"/>
<dbReference type="NCBIfam" id="NF010217">
    <property type="entry name" value="PRK13678.1-4"/>
    <property type="match status" value="1"/>
</dbReference>
<keyword evidence="6" id="KW-1185">Reference proteome</keyword>
<dbReference type="EMBL" id="JAARZC010000001">
    <property type="protein sequence ID" value="MBC2249570.1"/>
    <property type="molecule type" value="Genomic_DNA"/>
</dbReference>
<evidence type="ECO:0000313" key="5">
    <source>
        <dbReference type="Proteomes" id="UP000559864"/>
    </source>
</evidence>
<dbReference type="Pfam" id="PF06949">
    <property type="entry name" value="DUF1292"/>
    <property type="match status" value="1"/>
</dbReference>
<sequence length="100" mass="11696">MAEEHNHNHEEENIIWITNEEGKEEAFEILMSFDSEHFAKSYVLYFPAGKGEDEEIEILASSYTQDEDGNQGHLQPVETDEEWDRIEEMLATFLADEDEE</sequence>
<name>A0A7X0ZBV1_9LIST</name>
<comment type="caution">
    <text evidence="3">The sequence shown here is derived from an EMBL/GenBank/DDBJ whole genome shotgun (WGS) entry which is preliminary data.</text>
</comment>
<dbReference type="HAMAP" id="MF_01448">
    <property type="entry name" value="UPF0473"/>
    <property type="match status" value="1"/>
</dbReference>
<evidence type="ECO:0000256" key="2">
    <source>
        <dbReference type="HAMAP-Rule" id="MF_01448"/>
    </source>
</evidence>
<dbReference type="PANTHER" id="PTHR40066">
    <property type="entry name" value="UPF0473 PROTEIN CBO2561/CLC_2432"/>
    <property type="match status" value="1"/>
</dbReference>
<dbReference type="PANTHER" id="PTHR40066:SF1">
    <property type="entry name" value="UPF0473 PROTEIN CBO2561_CLC_2432"/>
    <property type="match status" value="1"/>
</dbReference>